<protein>
    <submittedName>
        <fullName evidence="4">DeoR family transcriptional regulator</fullName>
    </submittedName>
</protein>
<dbReference type="AlphaFoldDB" id="A0A8J3NC03"/>
<evidence type="ECO:0000259" key="3">
    <source>
        <dbReference type="PROSITE" id="PS51000"/>
    </source>
</evidence>
<dbReference type="InterPro" id="IPR013196">
    <property type="entry name" value="HTH_11"/>
</dbReference>
<dbReference type="EMBL" id="BOMB01000004">
    <property type="protein sequence ID" value="GID09884.1"/>
    <property type="molecule type" value="Genomic_DNA"/>
</dbReference>
<dbReference type="InterPro" id="IPR051534">
    <property type="entry name" value="CBASS_pafABC_assoc_protein"/>
</dbReference>
<dbReference type="InterPro" id="IPR036388">
    <property type="entry name" value="WH-like_DNA-bd_sf"/>
</dbReference>
<organism evidence="4 5">
    <name type="scientific">Actinocatenispora rupis</name>
    <dbReference type="NCBI Taxonomy" id="519421"/>
    <lineage>
        <taxon>Bacteria</taxon>
        <taxon>Bacillati</taxon>
        <taxon>Actinomycetota</taxon>
        <taxon>Actinomycetes</taxon>
        <taxon>Micromonosporales</taxon>
        <taxon>Micromonosporaceae</taxon>
        <taxon>Actinocatenispora</taxon>
    </lineage>
</organism>
<evidence type="ECO:0000313" key="4">
    <source>
        <dbReference type="EMBL" id="GID09884.1"/>
    </source>
</evidence>
<dbReference type="Pfam" id="PF08279">
    <property type="entry name" value="HTH_11"/>
    <property type="match status" value="1"/>
</dbReference>
<reference evidence="4" key="1">
    <citation type="submission" date="2021-01" db="EMBL/GenBank/DDBJ databases">
        <title>Whole genome shotgun sequence of Actinocatenispora rupis NBRC 107355.</title>
        <authorList>
            <person name="Komaki H."/>
            <person name="Tamura T."/>
        </authorList>
    </citation>
    <scope>NUCLEOTIDE SEQUENCE</scope>
    <source>
        <strain evidence="4">NBRC 107355</strain>
    </source>
</reference>
<comment type="caution">
    <text evidence="4">The sequence shown here is derived from an EMBL/GenBank/DDBJ whole genome shotgun (WGS) entry which is preliminary data.</text>
</comment>
<keyword evidence="2" id="KW-0804">Transcription</keyword>
<feature type="domain" description="HTH deoR-type" evidence="3">
    <location>
        <begin position="4"/>
        <end position="69"/>
    </location>
</feature>
<dbReference type="Proteomes" id="UP000612808">
    <property type="component" value="Unassembled WGS sequence"/>
</dbReference>
<dbReference type="SUPFAM" id="SSF46785">
    <property type="entry name" value="Winged helix' DNA-binding domain"/>
    <property type="match status" value="1"/>
</dbReference>
<dbReference type="Pfam" id="PF25583">
    <property type="entry name" value="WCX"/>
    <property type="match status" value="1"/>
</dbReference>
<proteinExistence type="predicted"/>
<evidence type="ECO:0000256" key="1">
    <source>
        <dbReference type="ARBA" id="ARBA00023015"/>
    </source>
</evidence>
<dbReference type="PANTHER" id="PTHR34580">
    <property type="match status" value="1"/>
</dbReference>
<dbReference type="InterPro" id="IPR028349">
    <property type="entry name" value="PafC-like"/>
</dbReference>
<dbReference type="GO" id="GO:0003700">
    <property type="term" value="F:DNA-binding transcription factor activity"/>
    <property type="evidence" value="ECO:0007669"/>
    <property type="project" value="InterPro"/>
</dbReference>
<dbReference type="RefSeq" id="WP_203654925.1">
    <property type="nucleotide sequence ID" value="NZ_BAAAZM010000002.1"/>
</dbReference>
<dbReference type="InterPro" id="IPR026881">
    <property type="entry name" value="WYL_dom"/>
</dbReference>
<dbReference type="Gene3D" id="1.10.10.10">
    <property type="entry name" value="Winged helix-like DNA-binding domain superfamily/Winged helix DNA-binding domain"/>
    <property type="match status" value="1"/>
</dbReference>
<accession>A0A8J3NC03</accession>
<evidence type="ECO:0000313" key="5">
    <source>
        <dbReference type="Proteomes" id="UP000612808"/>
    </source>
</evidence>
<keyword evidence="1" id="KW-0805">Transcription regulation</keyword>
<dbReference type="PANTHER" id="PTHR34580:SF3">
    <property type="entry name" value="PROTEIN PAFB"/>
    <property type="match status" value="1"/>
</dbReference>
<gene>
    <name evidence="4" type="ORF">Aru02nite_07730</name>
</gene>
<dbReference type="Pfam" id="PF13280">
    <property type="entry name" value="WYL"/>
    <property type="match status" value="1"/>
</dbReference>
<dbReference type="PROSITE" id="PS52050">
    <property type="entry name" value="WYL"/>
    <property type="match status" value="1"/>
</dbReference>
<evidence type="ECO:0000256" key="2">
    <source>
        <dbReference type="ARBA" id="ARBA00023163"/>
    </source>
</evidence>
<dbReference type="PIRSF" id="PIRSF016838">
    <property type="entry name" value="PafC"/>
    <property type="match status" value="1"/>
</dbReference>
<sequence length="330" mass="36484">MTAPRERMLRLLSLLQSGRRWPAAELATAMGVPARTLRRDLDQLRTLGYPVRSARGPGGHYRLAAGAALPPLMLADDEAIATVLGLSLAAAGGTGIDLAAESADRAAAKLRRILPAGLRRRTDEVLAAVEFGRSEQPAAAPDVLGVVASAVAARRCLSFAYRGKAGTSRRTVEPVRLVRVRQRWYLYAWDRDRRDWRSFRLDRLDGPERTGTAFQPRPLPTDDLAGHLRDRFVGSRTVRVVLTLDTDVRDAAARLHRVDGTLEAVDDHTCRYVAYVDSYEWLTVVLTLTDVAFRVVEPDAFRAHLARTARRLLDATDRDHAAVPADRLGR</sequence>
<dbReference type="InterPro" id="IPR057727">
    <property type="entry name" value="WCX_dom"/>
</dbReference>
<name>A0A8J3NC03_9ACTN</name>
<dbReference type="PROSITE" id="PS51000">
    <property type="entry name" value="HTH_DEOR_2"/>
    <property type="match status" value="1"/>
</dbReference>
<keyword evidence="5" id="KW-1185">Reference proteome</keyword>
<dbReference type="InterPro" id="IPR001034">
    <property type="entry name" value="DeoR_HTH"/>
</dbReference>
<dbReference type="InterPro" id="IPR036390">
    <property type="entry name" value="WH_DNA-bd_sf"/>
</dbReference>